<feature type="chain" id="PRO_5024409623" evidence="1">
    <location>
        <begin position="39"/>
        <end position="559"/>
    </location>
</feature>
<feature type="signal peptide" evidence="1">
    <location>
        <begin position="1"/>
        <end position="38"/>
    </location>
</feature>
<dbReference type="GO" id="GO:1904680">
    <property type="term" value="F:peptide transmembrane transporter activity"/>
    <property type="evidence" value="ECO:0007669"/>
    <property type="project" value="TreeGrafter"/>
</dbReference>
<dbReference type="GO" id="GO:0015833">
    <property type="term" value="P:peptide transport"/>
    <property type="evidence" value="ECO:0007669"/>
    <property type="project" value="TreeGrafter"/>
</dbReference>
<evidence type="ECO:0000259" key="2">
    <source>
        <dbReference type="Pfam" id="PF00496"/>
    </source>
</evidence>
<dbReference type="SUPFAM" id="SSF53850">
    <property type="entry name" value="Periplasmic binding protein-like II"/>
    <property type="match status" value="1"/>
</dbReference>
<accession>A0A5Q2RJC7</accession>
<dbReference type="GO" id="GO:0042597">
    <property type="term" value="C:periplasmic space"/>
    <property type="evidence" value="ECO:0007669"/>
    <property type="project" value="UniProtKB-ARBA"/>
</dbReference>
<dbReference type="RefSeq" id="WP_153759100.1">
    <property type="nucleotide sequence ID" value="NZ_CP045851.1"/>
</dbReference>
<dbReference type="Gene3D" id="3.90.76.10">
    <property type="entry name" value="Dipeptide-binding Protein, Domain 1"/>
    <property type="match status" value="1"/>
</dbReference>
<feature type="domain" description="Solute-binding protein family 5" evidence="2">
    <location>
        <begin position="109"/>
        <end position="435"/>
    </location>
</feature>
<dbReference type="Pfam" id="PF00496">
    <property type="entry name" value="SBP_bac_5"/>
    <property type="match status" value="1"/>
</dbReference>
<dbReference type="Gene3D" id="3.40.190.10">
    <property type="entry name" value="Periplasmic binding protein-like II"/>
    <property type="match status" value="1"/>
</dbReference>
<dbReference type="EMBL" id="CP045851">
    <property type="protein sequence ID" value="QGG94992.1"/>
    <property type="molecule type" value="Genomic_DNA"/>
</dbReference>
<evidence type="ECO:0000313" key="4">
    <source>
        <dbReference type="Proteomes" id="UP000334019"/>
    </source>
</evidence>
<dbReference type="GO" id="GO:0043190">
    <property type="term" value="C:ATP-binding cassette (ABC) transporter complex"/>
    <property type="evidence" value="ECO:0007669"/>
    <property type="project" value="InterPro"/>
</dbReference>
<evidence type="ECO:0000256" key="1">
    <source>
        <dbReference type="SAM" id="SignalP"/>
    </source>
</evidence>
<proteinExistence type="predicted"/>
<dbReference type="InterPro" id="IPR030678">
    <property type="entry name" value="Peptide/Ni-bd"/>
</dbReference>
<gene>
    <name evidence="3" type="ORF">GH723_07660</name>
</gene>
<dbReference type="KEGG" id="atq:GH723_07660"/>
<dbReference type="PROSITE" id="PS51257">
    <property type="entry name" value="PROKAR_LIPOPROTEIN"/>
    <property type="match status" value="1"/>
</dbReference>
<reference evidence="3 4" key="1">
    <citation type="submission" date="2019-11" db="EMBL/GenBank/DDBJ databases">
        <authorList>
            <person name="He Y."/>
        </authorList>
    </citation>
    <scope>NUCLEOTIDE SEQUENCE [LARGE SCALE GENOMIC DNA]</scope>
    <source>
        <strain evidence="3 4">SCSIO 58843</strain>
    </source>
</reference>
<evidence type="ECO:0000313" key="3">
    <source>
        <dbReference type="EMBL" id="QGG94992.1"/>
    </source>
</evidence>
<dbReference type="PIRSF" id="PIRSF002741">
    <property type="entry name" value="MppA"/>
    <property type="match status" value="1"/>
</dbReference>
<keyword evidence="4" id="KW-1185">Reference proteome</keyword>
<sequence>MPSAERRVPLPAARRRRRSLLVPLVLLLALLAASCASGGDSGNGAAGASGTSGGGEGGGVLRIAMSAGNVPFPSTPPNEGYEGYRFVGNNIYDALTRFDLDQAETIPTAQPSLAESWEVSEDQLTWTFHLREGVTFHDGTPFDAEAAVFQFDRINDPDFEHYDAINAPRYGNYMRFVESWEAVDPQTFTVTTSEPYAWLAEDLAHVFFPSPTVVQEVGNDAYNQHATGTGPFVMTRYVDGEVMELTANEDYWGGRPLLDQIVLYPKPEPAARLSALQSGEVDWAEVPAPDAIEQLEAEGFAVHLGKYPHGIMPRFNMFREPFADNLALRQALNYALDREGIAALINDVGYPASQFVYEGHPDFVDDHPGYSYDPERARELLAEAGYEPGELELTMAYPTGGSGNMFPGPMMEKLQADFEAIGVGVELMPLEWNTIITILYEGMDQPAWSDIDIMFISPAAGQVSSGYGSAFLCERPGGLPNATGNCTPGVDEAYAAAMASFDPEESHAHLRDMMRLALDDAMFLYWVHDLNLRVMSPEVQGYVHAQSWWTDFTIISMEG</sequence>
<dbReference type="AlphaFoldDB" id="A0A5Q2RJC7"/>
<dbReference type="InterPro" id="IPR039424">
    <property type="entry name" value="SBP_5"/>
</dbReference>
<protein>
    <submittedName>
        <fullName evidence="3">ABC transporter substrate-binding protein</fullName>
    </submittedName>
</protein>
<dbReference type="Proteomes" id="UP000334019">
    <property type="component" value="Chromosome"/>
</dbReference>
<dbReference type="PANTHER" id="PTHR30290">
    <property type="entry name" value="PERIPLASMIC BINDING COMPONENT OF ABC TRANSPORTER"/>
    <property type="match status" value="1"/>
</dbReference>
<dbReference type="InterPro" id="IPR000914">
    <property type="entry name" value="SBP_5_dom"/>
</dbReference>
<organism evidence="3 4">
    <name type="scientific">Actinomarinicola tropica</name>
    <dbReference type="NCBI Taxonomy" id="2789776"/>
    <lineage>
        <taxon>Bacteria</taxon>
        <taxon>Bacillati</taxon>
        <taxon>Actinomycetota</taxon>
        <taxon>Acidimicrobiia</taxon>
        <taxon>Acidimicrobiales</taxon>
        <taxon>Iamiaceae</taxon>
        <taxon>Actinomarinicola</taxon>
    </lineage>
</organism>
<dbReference type="Gene3D" id="3.10.105.10">
    <property type="entry name" value="Dipeptide-binding Protein, Domain 3"/>
    <property type="match status" value="1"/>
</dbReference>
<keyword evidence="1" id="KW-0732">Signal</keyword>
<name>A0A5Q2RJC7_9ACTN</name>